<dbReference type="PATRIC" id="fig|1280946.3.peg.3254"/>
<dbReference type="STRING" id="1280946.HY29_05790"/>
<keyword evidence="2" id="KW-0805">Transcription regulation</keyword>
<dbReference type="InterPro" id="IPR005119">
    <property type="entry name" value="LysR_subst-bd"/>
</dbReference>
<sequence length="330" mass="37254">MAKDRIDWDKLRVFVVVAELGSMTAAAARLKESTPTVSRKIDELEKTLDSQLFERSTRGMELTEAGKTTLRYARQMEEAASQVLSKASGHQDKLQGRVTIGSGDGIGPLWVGRQLKEFRDKHPRIQVRMRVQDHTLDLLNDEADIVIRFTEPREPEIISHKLGTAHYMAFAAQSYLDNQESLPSSIFEYHHHRCILHESYAHQIERWAPKAVELTKMIDFAVITNSATAMIELCRQGGGIAMLPSYVAEIYPDLVPLDISEVAPIQFWISYTDSARRNPAARAAVEWIRGLFDADVTPWFRDGFIHPKEVMPSQEGPQTGDIPEDISKIA</sequence>
<keyword evidence="4" id="KW-0804">Transcription</keyword>
<evidence type="ECO:0000256" key="4">
    <source>
        <dbReference type="ARBA" id="ARBA00023163"/>
    </source>
</evidence>
<dbReference type="InterPro" id="IPR000847">
    <property type="entry name" value="LysR_HTH_N"/>
</dbReference>
<dbReference type="Gene3D" id="3.40.190.290">
    <property type="match status" value="1"/>
</dbReference>
<dbReference type="SUPFAM" id="SSF46785">
    <property type="entry name" value="Winged helix' DNA-binding domain"/>
    <property type="match status" value="1"/>
</dbReference>
<evidence type="ECO:0000313" key="8">
    <source>
        <dbReference type="Proteomes" id="UP000027037"/>
    </source>
</evidence>
<dbReference type="GO" id="GO:0043565">
    <property type="term" value="F:sequence-specific DNA binding"/>
    <property type="evidence" value="ECO:0007669"/>
    <property type="project" value="TreeGrafter"/>
</dbReference>
<organism evidence="7 8">
    <name type="scientific">Hyphomonas beringensis</name>
    <dbReference type="NCBI Taxonomy" id="1280946"/>
    <lineage>
        <taxon>Bacteria</taxon>
        <taxon>Pseudomonadati</taxon>
        <taxon>Pseudomonadota</taxon>
        <taxon>Alphaproteobacteria</taxon>
        <taxon>Hyphomonadales</taxon>
        <taxon>Hyphomonadaceae</taxon>
        <taxon>Hyphomonas</taxon>
    </lineage>
</organism>
<evidence type="ECO:0000256" key="2">
    <source>
        <dbReference type="ARBA" id="ARBA00023015"/>
    </source>
</evidence>
<evidence type="ECO:0000313" key="7">
    <source>
        <dbReference type="EMBL" id="KCZ51376.1"/>
    </source>
</evidence>
<dbReference type="Proteomes" id="UP000027037">
    <property type="component" value="Unassembled WGS sequence"/>
</dbReference>
<dbReference type="PANTHER" id="PTHR30537">
    <property type="entry name" value="HTH-TYPE TRANSCRIPTIONAL REGULATOR"/>
    <property type="match status" value="1"/>
</dbReference>
<dbReference type="InterPro" id="IPR036390">
    <property type="entry name" value="WH_DNA-bd_sf"/>
</dbReference>
<dbReference type="Pfam" id="PF03466">
    <property type="entry name" value="LysR_substrate"/>
    <property type="match status" value="1"/>
</dbReference>
<evidence type="ECO:0000259" key="6">
    <source>
        <dbReference type="PROSITE" id="PS50931"/>
    </source>
</evidence>
<dbReference type="InterPro" id="IPR058163">
    <property type="entry name" value="LysR-type_TF_proteobact-type"/>
</dbReference>
<dbReference type="Pfam" id="PF00126">
    <property type="entry name" value="HTH_1"/>
    <property type="match status" value="1"/>
</dbReference>
<reference evidence="7 8" key="1">
    <citation type="journal article" date="2014" name="Antonie Van Leeuwenhoek">
        <title>Hyphomonas beringensis sp. nov. and Hyphomonas chukchiensis sp. nov., isolated from surface seawater of the Bering Sea and Chukchi Sea.</title>
        <authorList>
            <person name="Li C."/>
            <person name="Lai Q."/>
            <person name="Li G."/>
            <person name="Dong C."/>
            <person name="Wang J."/>
            <person name="Liao Y."/>
            <person name="Shao Z."/>
        </authorList>
    </citation>
    <scope>NUCLEOTIDE SEQUENCE [LARGE SCALE GENOMIC DNA]</scope>
    <source>
        <strain evidence="7 8">25B14_1</strain>
    </source>
</reference>
<comment type="similarity">
    <text evidence="1">Belongs to the LysR transcriptional regulatory family.</text>
</comment>
<dbReference type="OrthoDB" id="7624726at2"/>
<protein>
    <recommendedName>
        <fullName evidence="6">HTH lysR-type domain-containing protein</fullName>
    </recommendedName>
</protein>
<dbReference type="eggNOG" id="COG0583">
    <property type="taxonomic scope" value="Bacteria"/>
</dbReference>
<dbReference type="PROSITE" id="PS50931">
    <property type="entry name" value="HTH_LYSR"/>
    <property type="match status" value="1"/>
</dbReference>
<evidence type="ECO:0000256" key="5">
    <source>
        <dbReference type="SAM" id="MobiDB-lite"/>
    </source>
</evidence>
<feature type="region of interest" description="Disordered" evidence="5">
    <location>
        <begin position="310"/>
        <end position="330"/>
    </location>
</feature>
<dbReference type="GO" id="GO:0003700">
    <property type="term" value="F:DNA-binding transcription factor activity"/>
    <property type="evidence" value="ECO:0007669"/>
    <property type="project" value="InterPro"/>
</dbReference>
<dbReference type="SUPFAM" id="SSF53850">
    <property type="entry name" value="Periplasmic binding protein-like II"/>
    <property type="match status" value="1"/>
</dbReference>
<proteinExistence type="inferred from homology"/>
<dbReference type="GO" id="GO:0006351">
    <property type="term" value="P:DNA-templated transcription"/>
    <property type="evidence" value="ECO:0007669"/>
    <property type="project" value="TreeGrafter"/>
</dbReference>
<name>A0A062TTR5_9PROT</name>
<evidence type="ECO:0000256" key="3">
    <source>
        <dbReference type="ARBA" id="ARBA00023125"/>
    </source>
</evidence>
<gene>
    <name evidence="7" type="ORF">HY29_05790</name>
</gene>
<keyword evidence="3" id="KW-0238">DNA-binding</keyword>
<comment type="caution">
    <text evidence="7">The sequence shown here is derived from an EMBL/GenBank/DDBJ whole genome shotgun (WGS) entry which is preliminary data.</text>
</comment>
<dbReference type="AlphaFoldDB" id="A0A062TTR5"/>
<evidence type="ECO:0000256" key="1">
    <source>
        <dbReference type="ARBA" id="ARBA00009437"/>
    </source>
</evidence>
<dbReference type="FunFam" id="1.10.10.10:FF:000001">
    <property type="entry name" value="LysR family transcriptional regulator"/>
    <property type="match status" value="1"/>
</dbReference>
<accession>A0A062TTR5</accession>
<dbReference type="RefSeq" id="WP_034798985.1">
    <property type="nucleotide sequence ID" value="NZ_AWFF01000087.1"/>
</dbReference>
<keyword evidence="8" id="KW-1185">Reference proteome</keyword>
<dbReference type="InterPro" id="IPR036388">
    <property type="entry name" value="WH-like_DNA-bd_sf"/>
</dbReference>
<dbReference type="EMBL" id="AWFF01000087">
    <property type="protein sequence ID" value="KCZ51376.1"/>
    <property type="molecule type" value="Genomic_DNA"/>
</dbReference>
<feature type="domain" description="HTH lysR-type" evidence="6">
    <location>
        <begin position="6"/>
        <end position="63"/>
    </location>
</feature>
<dbReference type="Gene3D" id="1.10.10.10">
    <property type="entry name" value="Winged helix-like DNA-binding domain superfamily/Winged helix DNA-binding domain"/>
    <property type="match status" value="1"/>
</dbReference>
<dbReference type="PANTHER" id="PTHR30537:SF3">
    <property type="entry name" value="TRANSCRIPTIONAL REGULATORY PROTEIN"/>
    <property type="match status" value="1"/>
</dbReference>